<name>A0A7K3UIZ9_9HYPH</name>
<keyword evidence="3" id="KW-0862">Zinc</keyword>
<evidence type="ECO:0000313" key="6">
    <source>
        <dbReference type="Proteomes" id="UP000471753"/>
    </source>
</evidence>
<dbReference type="InterPro" id="IPR006913">
    <property type="entry name" value="CENP-V/GFA"/>
</dbReference>
<dbReference type="Proteomes" id="UP000471753">
    <property type="component" value="Unassembled WGS sequence"/>
</dbReference>
<evidence type="ECO:0000313" key="5">
    <source>
        <dbReference type="EMBL" id="NEJ73214.1"/>
    </source>
</evidence>
<evidence type="ECO:0000256" key="2">
    <source>
        <dbReference type="ARBA" id="ARBA00022723"/>
    </source>
</evidence>
<sequence length="115" mass="12307">MLYEGSCHCGKVAFEVEGEFTEALDCNCSLCRRRGGLLAFVPRDKLVLKTPEADLSTYSFNRHVIRHHFCANCGIAPFGEGVAPGGAAMASINLRCIPAVDLGALKVTAYDGEGK</sequence>
<dbReference type="Gene3D" id="2.170.150.70">
    <property type="match status" value="1"/>
</dbReference>
<dbReference type="InterPro" id="IPR052355">
    <property type="entry name" value="CENP-V-like"/>
</dbReference>
<dbReference type="PANTHER" id="PTHR28620">
    <property type="entry name" value="CENTROMERE PROTEIN V"/>
    <property type="match status" value="1"/>
</dbReference>
<dbReference type="RefSeq" id="WP_164013436.1">
    <property type="nucleotide sequence ID" value="NZ_WUFT01000015.1"/>
</dbReference>
<dbReference type="GO" id="GO:0016846">
    <property type="term" value="F:carbon-sulfur lyase activity"/>
    <property type="evidence" value="ECO:0007669"/>
    <property type="project" value="InterPro"/>
</dbReference>
<dbReference type="GO" id="GO:0046872">
    <property type="term" value="F:metal ion binding"/>
    <property type="evidence" value="ECO:0007669"/>
    <property type="project" value="UniProtKB-KW"/>
</dbReference>
<dbReference type="PROSITE" id="PS51891">
    <property type="entry name" value="CENP_V_GFA"/>
    <property type="match status" value="1"/>
</dbReference>
<reference evidence="5 6" key="1">
    <citation type="submission" date="2019-12" db="EMBL/GenBank/DDBJ databases">
        <title>Rhizobium genotypes associated with high levels of biological nitrogen fixation by grain legumes in a temperate-maritime cropping system.</title>
        <authorList>
            <person name="Maluk M."/>
            <person name="Francesc Ferrando Molina F."/>
            <person name="Lopez Del Egido L."/>
            <person name="Lafos M."/>
            <person name="Langarica-Fuentes A."/>
            <person name="Gebre Yohannes G."/>
            <person name="Young M.W."/>
            <person name="Martin P."/>
            <person name="Gantlett R."/>
            <person name="Kenicer G."/>
            <person name="Hawes C."/>
            <person name="Begg G.S."/>
            <person name="Quilliam R.S."/>
            <person name="Squire G.R."/>
            <person name="Poole P.S."/>
            <person name="Young P.W."/>
            <person name="Iannetta P.M."/>
            <person name="James E.K."/>
        </authorList>
    </citation>
    <scope>NUCLEOTIDE SEQUENCE [LARGE SCALE GENOMIC DNA]</scope>
    <source>
        <strain evidence="5 6">JHI366</strain>
    </source>
</reference>
<evidence type="ECO:0000256" key="3">
    <source>
        <dbReference type="ARBA" id="ARBA00022833"/>
    </source>
</evidence>
<dbReference type="InterPro" id="IPR011057">
    <property type="entry name" value="Mss4-like_sf"/>
</dbReference>
<dbReference type="EMBL" id="WUFT01000015">
    <property type="protein sequence ID" value="NEJ73214.1"/>
    <property type="molecule type" value="Genomic_DNA"/>
</dbReference>
<evidence type="ECO:0000259" key="4">
    <source>
        <dbReference type="PROSITE" id="PS51891"/>
    </source>
</evidence>
<organism evidence="5 6">
    <name type="scientific">Rhizobium phaseoli</name>
    <dbReference type="NCBI Taxonomy" id="396"/>
    <lineage>
        <taxon>Bacteria</taxon>
        <taxon>Pseudomonadati</taxon>
        <taxon>Pseudomonadota</taxon>
        <taxon>Alphaproteobacteria</taxon>
        <taxon>Hyphomicrobiales</taxon>
        <taxon>Rhizobiaceae</taxon>
        <taxon>Rhizobium/Agrobacterium group</taxon>
        <taxon>Rhizobium</taxon>
    </lineage>
</organism>
<dbReference type="PANTHER" id="PTHR28620:SF1">
    <property type="entry name" value="CENP-V_GFA DOMAIN-CONTAINING PROTEIN"/>
    <property type="match status" value="1"/>
</dbReference>
<keyword evidence="2" id="KW-0479">Metal-binding</keyword>
<feature type="domain" description="CENP-V/GFA" evidence="4">
    <location>
        <begin position="3"/>
        <end position="111"/>
    </location>
</feature>
<proteinExistence type="inferred from homology"/>
<protein>
    <submittedName>
        <fullName evidence="5">GFA family protein</fullName>
    </submittedName>
</protein>
<comment type="similarity">
    <text evidence="1">Belongs to the Gfa family.</text>
</comment>
<dbReference type="AlphaFoldDB" id="A0A7K3UIZ9"/>
<comment type="caution">
    <text evidence="5">The sequence shown here is derived from an EMBL/GenBank/DDBJ whole genome shotgun (WGS) entry which is preliminary data.</text>
</comment>
<dbReference type="Pfam" id="PF04828">
    <property type="entry name" value="GFA"/>
    <property type="match status" value="1"/>
</dbReference>
<gene>
    <name evidence="5" type="ORF">GR197_22150</name>
</gene>
<evidence type="ECO:0000256" key="1">
    <source>
        <dbReference type="ARBA" id="ARBA00005495"/>
    </source>
</evidence>
<accession>A0A7K3UIZ9</accession>
<dbReference type="SUPFAM" id="SSF51316">
    <property type="entry name" value="Mss4-like"/>
    <property type="match status" value="1"/>
</dbReference>